<dbReference type="PANTHER" id="PTHR10609:SF27">
    <property type="entry name" value="CN HYDROLASE DOMAIN-CONTAINING PROTEIN-RELATED"/>
    <property type="match status" value="1"/>
</dbReference>
<organism evidence="4 5">
    <name type="scientific">Trichonephila clavata</name>
    <name type="common">Joro spider</name>
    <name type="synonym">Nephila clavata</name>
    <dbReference type="NCBI Taxonomy" id="2740835"/>
    <lineage>
        <taxon>Eukaryota</taxon>
        <taxon>Metazoa</taxon>
        <taxon>Ecdysozoa</taxon>
        <taxon>Arthropoda</taxon>
        <taxon>Chelicerata</taxon>
        <taxon>Arachnida</taxon>
        <taxon>Araneae</taxon>
        <taxon>Araneomorphae</taxon>
        <taxon>Entelegynae</taxon>
        <taxon>Araneoidea</taxon>
        <taxon>Nephilidae</taxon>
        <taxon>Trichonephila</taxon>
    </lineage>
</organism>
<comment type="similarity">
    <text evidence="1">Belongs to the carbon-nitrogen hydrolase superfamily. BTD/VNN family.</text>
</comment>
<protein>
    <submittedName>
        <fullName evidence="4">Pantetheinase</fullName>
    </submittedName>
</protein>
<keyword evidence="2" id="KW-0378">Hydrolase</keyword>
<dbReference type="SUPFAM" id="SSF56317">
    <property type="entry name" value="Carbon-nitrogen hydrolase"/>
    <property type="match status" value="1"/>
</dbReference>
<dbReference type="Proteomes" id="UP000887116">
    <property type="component" value="Unassembled WGS sequence"/>
</dbReference>
<evidence type="ECO:0000259" key="3">
    <source>
        <dbReference type="PROSITE" id="PS50263"/>
    </source>
</evidence>
<dbReference type="PROSITE" id="PS50263">
    <property type="entry name" value="CN_HYDROLASE"/>
    <property type="match status" value="1"/>
</dbReference>
<dbReference type="EMBL" id="BMAO01009444">
    <property type="protein sequence ID" value="GFR30943.1"/>
    <property type="molecule type" value="Genomic_DNA"/>
</dbReference>
<dbReference type="GO" id="GO:0016787">
    <property type="term" value="F:hydrolase activity"/>
    <property type="evidence" value="ECO:0007669"/>
    <property type="project" value="UniProtKB-KW"/>
</dbReference>
<dbReference type="InterPro" id="IPR043957">
    <property type="entry name" value="Vanin_C"/>
</dbReference>
<evidence type="ECO:0000313" key="5">
    <source>
        <dbReference type="Proteomes" id="UP000887116"/>
    </source>
</evidence>
<proteinExistence type="inferred from homology"/>
<dbReference type="Pfam" id="PF05380">
    <property type="entry name" value="Peptidase_A17"/>
    <property type="match status" value="1"/>
</dbReference>
<evidence type="ECO:0000256" key="1">
    <source>
        <dbReference type="ARBA" id="ARBA00008225"/>
    </source>
</evidence>
<dbReference type="Gene3D" id="3.60.110.10">
    <property type="entry name" value="Carbon-nitrogen hydrolase"/>
    <property type="match status" value="1"/>
</dbReference>
<dbReference type="InterPro" id="IPR040154">
    <property type="entry name" value="Biotinidase/VNN"/>
</dbReference>
<feature type="domain" description="CN hydrolase" evidence="3">
    <location>
        <begin position="265"/>
        <end position="548"/>
    </location>
</feature>
<dbReference type="AlphaFoldDB" id="A0A8X6HW57"/>
<comment type="caution">
    <text evidence="4">The sequence shown here is derived from an EMBL/GenBank/DDBJ whole genome shotgun (WGS) entry which is preliminary data.</text>
</comment>
<dbReference type="Pfam" id="PF00795">
    <property type="entry name" value="CN_hydrolase"/>
    <property type="match status" value="1"/>
</dbReference>
<dbReference type="InterPro" id="IPR003010">
    <property type="entry name" value="C-N_Hydrolase"/>
</dbReference>
<name>A0A8X6HW57_TRICU</name>
<gene>
    <name evidence="4" type="primary">Vnn1</name>
    <name evidence="4" type="ORF">TNCT_182791</name>
</gene>
<dbReference type="InterPro" id="IPR036526">
    <property type="entry name" value="C-N_Hydrolase_sf"/>
</dbReference>
<evidence type="ECO:0000313" key="4">
    <source>
        <dbReference type="EMBL" id="GFR30943.1"/>
    </source>
</evidence>
<dbReference type="PANTHER" id="PTHR10609">
    <property type="entry name" value="BIOTINIDASE-RELATED"/>
    <property type="match status" value="1"/>
</dbReference>
<dbReference type="InterPro" id="IPR008042">
    <property type="entry name" value="Retrotrans_Pao"/>
</dbReference>
<dbReference type="OrthoDB" id="6412813at2759"/>
<accession>A0A8X6HW57</accession>
<sequence length="771" mass="87210">MSGANSLSEALELQNQLTQMLSSAGLVLRKWASNCNKLLNSTDSDMCLSTTLNIDNDDTVKTLGHYFLQLLRHSIHLDGCHPSQFSIKQSCKDWKQQLQWDERVPTDIKLEWEQLTNDVQLVKDIKIPRFLFVDSDNQFHLFGFSDASEKAYAAAIYCHSVSDTEKINVQLIIAKTRVAPLKTVSLPQLELCGDLLLVKLTDFTCKALNYPISQAQFYTDSTIVLSWIGAHASRWKTFVANRVAKIQTLSSATQWHHISESANPADLATPDSSVPSLNDAVPEERYCTLQSIIVPNHLPDGADIIVFPETGLLPFVKPSREWMLNVIEDIPDPKKVDINPCKVESLFHHLPILRRLSCLARNNHLWVVANVADFTKCDINTNCIRNKNSKNCTSCPDDGYFLYNTNVVFNRDGKLVAKYYKRHLFFEAEMNIPDIHKHIYFDTEFGKFTTVICFDLIFKEAVQALEEPGVLNIAYPTYWFDHTPLTFFSIALQQAWSMANNVNLIAANVHFPPTGSIGSGIYSPKIGTLVYTSNPDGRSKLLISNVPTRPDSSTHASDFETKKFFIENGKAIPIEGEETSVYKKECSTTILGDPKKLTDFRCNPITIDHYQFEKLKKHEDDIEVCDNNFCCSLSYQAESMDEKYFFGVTAQVTNVLNIFQMGSQTCFLARCESVEGKACTNFLLKSSTIFRSVEIKGNFSTDQILPYAVDSGVRLTKKDKWSFDKTHMIYSNSNKQSSLCSSGCKEGFLIKMRISTFNRIKHLTYQVLETC</sequence>
<reference evidence="4" key="1">
    <citation type="submission" date="2020-07" db="EMBL/GenBank/DDBJ databases">
        <title>Multicomponent nature underlies the extraordinary mechanical properties of spider dragline silk.</title>
        <authorList>
            <person name="Kono N."/>
            <person name="Nakamura H."/>
            <person name="Mori M."/>
            <person name="Yoshida Y."/>
            <person name="Ohtoshi R."/>
            <person name="Malay A.D."/>
            <person name="Moran D.A.P."/>
            <person name="Tomita M."/>
            <person name="Numata K."/>
            <person name="Arakawa K."/>
        </authorList>
    </citation>
    <scope>NUCLEOTIDE SEQUENCE</scope>
</reference>
<keyword evidence="5" id="KW-1185">Reference proteome</keyword>
<dbReference type="Pfam" id="PF19018">
    <property type="entry name" value="Vanin_C"/>
    <property type="match status" value="1"/>
</dbReference>
<evidence type="ECO:0000256" key="2">
    <source>
        <dbReference type="ARBA" id="ARBA00022801"/>
    </source>
</evidence>